<dbReference type="InterPro" id="IPR036005">
    <property type="entry name" value="Creatinase/aminopeptidase-like"/>
</dbReference>
<comment type="caution">
    <text evidence="1">The sequence shown here is derived from an EMBL/GenBank/DDBJ whole genome shotgun (WGS) entry which is preliminary data.</text>
</comment>
<dbReference type="Pfam" id="PF00702">
    <property type="entry name" value="Hydrolase"/>
    <property type="match status" value="1"/>
</dbReference>
<protein>
    <submittedName>
        <fullName evidence="1">Phosphoglycolate phosphatase</fullName>
        <ecNumber evidence="1">3.1.3.18</ecNumber>
    </submittedName>
</protein>
<dbReference type="InterPro" id="IPR036412">
    <property type="entry name" value="HAD-like_sf"/>
</dbReference>
<sequence length="206" mass="21743">MQTPETIEKMRLASKIAAQALQEAGKAVAPGVLTDDLDRIAQSAERHRETYYSVFADAGLDIGVADALFAVDSDPGYNVFADDAVETIHGLREFGCKIGVLSNIHFDIRPVFAEVGLLGAIDAVVLSGELGVQKPDPAIFRVALEMLGTRAGETLMVGDRAGRDGVAVEVGMPTLLVPPLTDPRQRRLHLVTNAVGVPRGSGAVGT</sequence>
<dbReference type="Gene3D" id="3.40.50.1000">
    <property type="entry name" value="HAD superfamily/HAD-like"/>
    <property type="match status" value="1"/>
</dbReference>
<dbReference type="InterPro" id="IPR006439">
    <property type="entry name" value="HAD-SF_hydro_IA"/>
</dbReference>
<evidence type="ECO:0000313" key="2">
    <source>
        <dbReference type="Proteomes" id="UP000438448"/>
    </source>
</evidence>
<evidence type="ECO:0000313" key="1">
    <source>
        <dbReference type="EMBL" id="MQY22498.1"/>
    </source>
</evidence>
<dbReference type="EC" id="3.1.3.18" evidence="1"/>
<dbReference type="AlphaFoldDB" id="A0A7K0D9X3"/>
<dbReference type="SUPFAM" id="SSF55920">
    <property type="entry name" value="Creatinase/aminopeptidase"/>
    <property type="match status" value="1"/>
</dbReference>
<dbReference type="SUPFAM" id="SSF56784">
    <property type="entry name" value="HAD-like"/>
    <property type="match status" value="1"/>
</dbReference>
<dbReference type="Proteomes" id="UP000438448">
    <property type="component" value="Unassembled WGS sequence"/>
</dbReference>
<organism evidence="1 2">
    <name type="scientific">Nocardia macrotermitis</name>
    <dbReference type="NCBI Taxonomy" id="2585198"/>
    <lineage>
        <taxon>Bacteria</taxon>
        <taxon>Bacillati</taxon>
        <taxon>Actinomycetota</taxon>
        <taxon>Actinomycetes</taxon>
        <taxon>Mycobacteriales</taxon>
        <taxon>Nocardiaceae</taxon>
        <taxon>Nocardia</taxon>
    </lineage>
</organism>
<name>A0A7K0D9X3_9NOCA</name>
<dbReference type="PANTHER" id="PTHR46649:SF4">
    <property type="entry name" value="HALOACID DEHALOGENASE-LIKE HYDROLASE (HAD) SUPERFAMILY PROTEIN"/>
    <property type="match status" value="1"/>
</dbReference>
<dbReference type="InterPro" id="IPR023214">
    <property type="entry name" value="HAD_sf"/>
</dbReference>
<dbReference type="EMBL" id="WEGK01000014">
    <property type="protein sequence ID" value="MQY22498.1"/>
    <property type="molecule type" value="Genomic_DNA"/>
</dbReference>
<dbReference type="Gene3D" id="3.90.230.10">
    <property type="entry name" value="Creatinase/methionine aminopeptidase superfamily"/>
    <property type="match status" value="1"/>
</dbReference>
<proteinExistence type="predicted"/>
<accession>A0A7K0D9X3</accession>
<keyword evidence="1" id="KW-0378">Hydrolase</keyword>
<dbReference type="PANTHER" id="PTHR46649">
    <property type="match status" value="1"/>
</dbReference>
<keyword evidence="2" id="KW-1185">Reference proteome</keyword>
<dbReference type="PRINTS" id="PR00413">
    <property type="entry name" value="HADHALOGNASE"/>
</dbReference>
<gene>
    <name evidence="1" type="primary">gph_4</name>
    <name evidence="1" type="ORF">NRB20_56160</name>
</gene>
<dbReference type="GO" id="GO:0008967">
    <property type="term" value="F:phosphoglycolate phosphatase activity"/>
    <property type="evidence" value="ECO:0007669"/>
    <property type="project" value="UniProtKB-EC"/>
</dbReference>
<reference evidence="1 2" key="1">
    <citation type="submission" date="2019-10" db="EMBL/GenBank/DDBJ databases">
        <title>Nocardia macrotermitis sp. nov. and Nocardia aurantia sp. nov., isolated from the gut of fungus growing-termite Macrotermes natalensis.</title>
        <authorList>
            <person name="Benndorf R."/>
            <person name="Schwitalla J."/>
            <person name="Martin K."/>
            <person name="De Beer W."/>
            <person name="Kaster A.-K."/>
            <person name="Vollmers J."/>
            <person name="Poulsen M."/>
            <person name="Beemelmanns C."/>
        </authorList>
    </citation>
    <scope>NUCLEOTIDE SEQUENCE [LARGE SCALE GENOMIC DNA]</scope>
    <source>
        <strain evidence="1 2">RB20</strain>
    </source>
</reference>